<accession>A0A840IJQ1</accession>
<dbReference type="RefSeq" id="WP_183344538.1">
    <property type="nucleotide sequence ID" value="NZ_JACHNU010000007.1"/>
</dbReference>
<feature type="transmembrane region" description="Helical" evidence="2">
    <location>
        <begin position="21"/>
        <end position="54"/>
    </location>
</feature>
<protein>
    <recommendedName>
        <fullName evidence="5">DUF4389 domain-containing protein</fullName>
    </recommendedName>
</protein>
<gene>
    <name evidence="3" type="ORF">BDZ31_004082</name>
</gene>
<evidence type="ECO:0008006" key="5">
    <source>
        <dbReference type="Google" id="ProtNLM"/>
    </source>
</evidence>
<evidence type="ECO:0000313" key="3">
    <source>
        <dbReference type="EMBL" id="MBB4664471.1"/>
    </source>
</evidence>
<keyword evidence="2" id="KW-0472">Membrane</keyword>
<name>A0A840IJQ1_9ACTN</name>
<comment type="caution">
    <text evidence="3">The sequence shown here is derived from an EMBL/GenBank/DDBJ whole genome shotgun (WGS) entry which is preliminary data.</text>
</comment>
<dbReference type="InterPro" id="IPR025498">
    <property type="entry name" value="DUF4389"/>
</dbReference>
<evidence type="ECO:0000256" key="2">
    <source>
        <dbReference type="SAM" id="Phobius"/>
    </source>
</evidence>
<proteinExistence type="predicted"/>
<evidence type="ECO:0000313" key="4">
    <source>
        <dbReference type="Proteomes" id="UP000585272"/>
    </source>
</evidence>
<keyword evidence="2" id="KW-1133">Transmembrane helix</keyword>
<reference evidence="3 4" key="1">
    <citation type="submission" date="2020-08" db="EMBL/GenBank/DDBJ databases">
        <title>Genomic Encyclopedia of Archaeal and Bacterial Type Strains, Phase II (KMG-II): from individual species to whole genera.</title>
        <authorList>
            <person name="Goeker M."/>
        </authorList>
    </citation>
    <scope>NUCLEOTIDE SEQUENCE [LARGE SCALE GENOMIC DNA]</scope>
    <source>
        <strain evidence="3 4">DSM 23288</strain>
    </source>
</reference>
<feature type="compositionally biased region" description="Pro residues" evidence="1">
    <location>
        <begin position="197"/>
        <end position="208"/>
    </location>
</feature>
<evidence type="ECO:0000256" key="1">
    <source>
        <dbReference type="SAM" id="MobiDB-lite"/>
    </source>
</evidence>
<organism evidence="3 4">
    <name type="scientific">Conexibacter arvalis</name>
    <dbReference type="NCBI Taxonomy" id="912552"/>
    <lineage>
        <taxon>Bacteria</taxon>
        <taxon>Bacillati</taxon>
        <taxon>Actinomycetota</taxon>
        <taxon>Thermoleophilia</taxon>
        <taxon>Solirubrobacterales</taxon>
        <taxon>Conexibacteraceae</taxon>
        <taxon>Conexibacter</taxon>
    </lineage>
</organism>
<keyword evidence="2" id="KW-0812">Transmembrane</keyword>
<dbReference type="Pfam" id="PF14333">
    <property type="entry name" value="DUF4389"/>
    <property type="match status" value="2"/>
</dbReference>
<dbReference type="AlphaFoldDB" id="A0A840IJQ1"/>
<dbReference type="Proteomes" id="UP000585272">
    <property type="component" value="Unassembled WGS sequence"/>
</dbReference>
<dbReference type="EMBL" id="JACHNU010000007">
    <property type="protein sequence ID" value="MBB4664471.1"/>
    <property type="molecule type" value="Genomic_DNA"/>
</dbReference>
<sequence>MAYPVAFQADYRERQSRLVTFFRLLLAIPWLLVSIIWGLLALVGVVCGWFAIVFTGSYPAFAYDWTSKYLRFYTRVTAWVWLLTDEFPPFDGNEHPEYPIRLAVPQPLNPYTRWKTLLRIVLLIPVLILVWLFNILIELVGILAWFVIVFTGKFPKGLWDVQKMGVAYISLANAYHLLVTETYPPITPEDDGAEPAPVTPPPASPPLA</sequence>
<feature type="region of interest" description="Disordered" evidence="1">
    <location>
        <begin position="188"/>
        <end position="208"/>
    </location>
</feature>
<feature type="transmembrane region" description="Helical" evidence="2">
    <location>
        <begin position="117"/>
        <end position="150"/>
    </location>
</feature>
<keyword evidence="4" id="KW-1185">Reference proteome</keyword>